<feature type="binding site" evidence="10 13">
    <location>
        <position position="242"/>
    </location>
    <ligand>
        <name>Mg(2+)</name>
        <dbReference type="ChEBI" id="CHEBI:18420"/>
    </ligand>
</feature>
<dbReference type="CDD" id="cd03313">
    <property type="entry name" value="enolase"/>
    <property type="match status" value="1"/>
</dbReference>
<dbReference type="InterPro" id="IPR000941">
    <property type="entry name" value="Enolase"/>
</dbReference>
<evidence type="ECO:0000256" key="3">
    <source>
        <dbReference type="ARBA" id="ARBA00012058"/>
    </source>
</evidence>
<evidence type="ECO:0000256" key="4">
    <source>
        <dbReference type="ARBA" id="ARBA00017068"/>
    </source>
</evidence>
<dbReference type="PIRSF" id="PIRSF001400">
    <property type="entry name" value="Enolase"/>
    <property type="match status" value="1"/>
</dbReference>
<comment type="cofactor">
    <cofactor evidence="10">
        <name>Mg(2+)</name>
        <dbReference type="ChEBI" id="CHEBI:18420"/>
    </cofactor>
    <text evidence="10">Binds a second Mg(2+) ion via substrate during catalysis.</text>
</comment>
<dbReference type="Pfam" id="PF03952">
    <property type="entry name" value="Enolase_N"/>
    <property type="match status" value="1"/>
</dbReference>
<dbReference type="UniPathway" id="UPA00109">
    <property type="reaction ID" value="UER00187"/>
</dbReference>
<dbReference type="Gene3D" id="3.30.390.10">
    <property type="entry name" value="Enolase-like, N-terminal domain"/>
    <property type="match status" value="1"/>
</dbReference>
<dbReference type="SUPFAM" id="SSF54826">
    <property type="entry name" value="Enolase N-terminal domain-like"/>
    <property type="match status" value="1"/>
</dbReference>
<dbReference type="SFLD" id="SFLDS00001">
    <property type="entry name" value="Enolase"/>
    <property type="match status" value="1"/>
</dbReference>
<comment type="catalytic activity">
    <reaction evidence="10">
        <text>(2R)-2-phosphoglycerate = phosphoenolpyruvate + H2O</text>
        <dbReference type="Rhea" id="RHEA:10164"/>
        <dbReference type="ChEBI" id="CHEBI:15377"/>
        <dbReference type="ChEBI" id="CHEBI:58289"/>
        <dbReference type="ChEBI" id="CHEBI:58702"/>
        <dbReference type="EC" id="4.2.1.11"/>
    </reaction>
</comment>
<evidence type="ECO:0000256" key="5">
    <source>
        <dbReference type="ARBA" id="ARBA00022525"/>
    </source>
</evidence>
<dbReference type="GO" id="GO:0000287">
    <property type="term" value="F:magnesium ion binding"/>
    <property type="evidence" value="ECO:0007669"/>
    <property type="project" value="UniProtKB-UniRule"/>
</dbReference>
<keyword evidence="10" id="KW-0963">Cytoplasm</keyword>
<feature type="domain" description="Enolase C-terminal TIM barrel" evidence="14">
    <location>
        <begin position="139"/>
        <end position="425"/>
    </location>
</feature>
<dbReference type="GO" id="GO:0005576">
    <property type="term" value="C:extracellular region"/>
    <property type="evidence" value="ECO:0007669"/>
    <property type="project" value="UniProtKB-SubCell"/>
</dbReference>
<dbReference type="PROSITE" id="PS00164">
    <property type="entry name" value="ENOLASE"/>
    <property type="match status" value="1"/>
</dbReference>
<feature type="binding site" evidence="10 13">
    <location>
        <position position="312"/>
    </location>
    <ligand>
        <name>Mg(2+)</name>
        <dbReference type="ChEBI" id="CHEBI:18420"/>
    </ligand>
</feature>
<evidence type="ECO:0000256" key="12">
    <source>
        <dbReference type="PIRSR" id="PIRSR001400-2"/>
    </source>
</evidence>
<feature type="binding site" evidence="12">
    <location>
        <position position="312"/>
    </location>
    <ligand>
        <name>substrate</name>
    </ligand>
</feature>
<dbReference type="InterPro" id="IPR029017">
    <property type="entry name" value="Enolase-like_N"/>
</dbReference>
<dbReference type="PANTHER" id="PTHR11902">
    <property type="entry name" value="ENOLASE"/>
    <property type="match status" value="1"/>
</dbReference>
<evidence type="ECO:0000256" key="7">
    <source>
        <dbReference type="ARBA" id="ARBA00022842"/>
    </source>
</evidence>
<keyword evidence="8 10" id="KW-0324">Glycolysis</keyword>
<dbReference type="SFLD" id="SFLDG00178">
    <property type="entry name" value="enolase"/>
    <property type="match status" value="1"/>
</dbReference>
<dbReference type="EC" id="4.2.1.11" evidence="3 10"/>
<dbReference type="HAMAP" id="MF_00318">
    <property type="entry name" value="Enolase"/>
    <property type="match status" value="1"/>
</dbReference>
<feature type="binding site" evidence="12">
    <location>
        <position position="164"/>
    </location>
    <ligand>
        <name>substrate</name>
    </ligand>
</feature>
<feature type="binding site" evidence="12">
    <location>
        <position position="388"/>
    </location>
    <ligand>
        <name>substrate</name>
    </ligand>
</feature>
<feature type="binding site" evidence="10">
    <location>
        <position position="367"/>
    </location>
    <ligand>
        <name>(2R)-2-phosphoglycerate</name>
        <dbReference type="ChEBI" id="CHEBI:58289"/>
    </ligand>
</feature>
<dbReference type="NCBIfam" id="TIGR01060">
    <property type="entry name" value="eno"/>
    <property type="match status" value="1"/>
</dbReference>
<dbReference type="FunFam" id="3.30.390.10:FF:000001">
    <property type="entry name" value="Enolase"/>
    <property type="match status" value="1"/>
</dbReference>
<organism evidence="16 17">
    <name type="scientific">Peterkaempfera bronchialis</name>
    <dbReference type="NCBI Taxonomy" id="2126346"/>
    <lineage>
        <taxon>Bacteria</taxon>
        <taxon>Bacillati</taxon>
        <taxon>Actinomycetota</taxon>
        <taxon>Actinomycetes</taxon>
        <taxon>Kitasatosporales</taxon>
        <taxon>Streptomycetaceae</taxon>
        <taxon>Peterkaempfera</taxon>
    </lineage>
</organism>
<dbReference type="KEGG" id="stri:C7M71_030160"/>
<feature type="binding site" evidence="12">
    <location>
        <position position="155"/>
    </location>
    <ligand>
        <name>substrate</name>
    </ligand>
</feature>
<comment type="subcellular location">
    <subcellularLocation>
        <location evidence="10">Cytoplasm</location>
    </subcellularLocation>
    <subcellularLocation>
        <location evidence="10">Secreted</location>
    </subcellularLocation>
    <subcellularLocation>
        <location evidence="10">Cell surface</location>
    </subcellularLocation>
    <text evidence="10">Fractions of enolase are present in both the cytoplasm and on the cell surface.</text>
</comment>
<comment type="function">
    <text evidence="10">Catalyzes the reversible conversion of 2-phosphoglycerate (2-PG) into phosphoenolpyruvate (PEP). It is essential for the degradation of carbohydrates via glycolysis.</text>
</comment>
<feature type="binding site" evidence="10">
    <location>
        <position position="388"/>
    </location>
    <ligand>
        <name>(2R)-2-phosphoglycerate</name>
        <dbReference type="ChEBI" id="CHEBI:58289"/>
    </ligand>
</feature>
<dbReference type="GO" id="GO:0000015">
    <property type="term" value="C:phosphopyruvate hydratase complex"/>
    <property type="evidence" value="ECO:0007669"/>
    <property type="project" value="InterPro"/>
</dbReference>
<feature type="active site" description="Proton donor" evidence="10 11">
    <location>
        <position position="205"/>
    </location>
</feature>
<keyword evidence="17" id="KW-1185">Reference proteome</keyword>
<dbReference type="RefSeq" id="WP_111488874.1">
    <property type="nucleotide sequence ID" value="NZ_CP031264.1"/>
</dbReference>
<feature type="binding site" evidence="10">
    <location>
        <position position="337"/>
    </location>
    <ligand>
        <name>(2R)-2-phosphoglycerate</name>
        <dbReference type="ChEBI" id="CHEBI:58289"/>
    </ligand>
</feature>
<evidence type="ECO:0000256" key="13">
    <source>
        <dbReference type="PIRSR" id="PIRSR001400-3"/>
    </source>
</evidence>
<dbReference type="InterPro" id="IPR020810">
    <property type="entry name" value="Enolase_C"/>
</dbReference>
<evidence type="ECO:0000256" key="9">
    <source>
        <dbReference type="ARBA" id="ARBA00023239"/>
    </source>
</evidence>
<evidence type="ECO:0000259" key="15">
    <source>
        <dbReference type="SMART" id="SM01193"/>
    </source>
</evidence>
<sequence>MTAISRVVGREVIDSRGNPTVEVDVVLEDGSLGRAAVPSGASTGAHEAVELRDGDSARFHGKGVRKAVDAVNGVIAEALTGLDAEDQALIDGTMVELDGTENKGRLGANAILGVSLATAKAAAAAHRVPLYRYVGGAGARLLPVPMMNIINGGAHANNALDFQEFMIAPIGAENFFDAVRIGSEIFHTLRKSLSDAGHSTGVGDEGGFAPALTTADEALQFIVDAIETSGYTPGEDITLVMDPATSEFYRDGVYDYAGEGVKRSAEEHIAYLAELVTRYPVASIEDAMAEDDIEGWKQVTRELGGRIQLTGDDVFVTNVDRLRDGIRGGYANSILVKVNQIGSLTETLTTVDAAHKAGYTVVMSHRSGETEDTTIADLAVATGCGQIKTGSMSRSDRTAKYNQLIRIEEELGSQAQYAGRTALFVRS</sequence>
<feature type="binding site" evidence="12">
    <location>
        <begin position="364"/>
        <end position="367"/>
    </location>
    <ligand>
        <name>substrate</name>
    </ligand>
</feature>
<dbReference type="EMBL" id="CP031264">
    <property type="protein sequence ID" value="AXI81011.1"/>
    <property type="molecule type" value="Genomic_DNA"/>
</dbReference>
<evidence type="ECO:0000256" key="11">
    <source>
        <dbReference type="PIRSR" id="PIRSR001400-1"/>
    </source>
</evidence>
<feature type="active site" description="Proton acceptor" evidence="10 11">
    <location>
        <position position="337"/>
    </location>
</feature>
<dbReference type="OrthoDB" id="9804716at2"/>
<evidence type="ECO:0000256" key="8">
    <source>
        <dbReference type="ARBA" id="ARBA00023152"/>
    </source>
</evidence>
<dbReference type="SMART" id="SM01193">
    <property type="entry name" value="Enolase_N"/>
    <property type="match status" value="1"/>
</dbReference>
<keyword evidence="9 10" id="KW-0456">Lyase</keyword>
<dbReference type="GO" id="GO:0006096">
    <property type="term" value="P:glycolytic process"/>
    <property type="evidence" value="ECO:0007669"/>
    <property type="project" value="UniProtKB-UniRule"/>
</dbReference>
<comment type="similarity">
    <text evidence="2 10">Belongs to the enolase family.</text>
</comment>
<keyword evidence="16" id="KW-0670">Pyruvate</keyword>
<feature type="binding site" evidence="10">
    <location>
        <position position="163"/>
    </location>
    <ligand>
        <name>(2R)-2-phosphoglycerate</name>
        <dbReference type="ChEBI" id="CHEBI:58289"/>
    </ligand>
</feature>
<evidence type="ECO:0000313" key="16">
    <source>
        <dbReference type="EMBL" id="AXI81011.1"/>
    </source>
</evidence>
<feature type="binding site" evidence="10 13">
    <location>
        <position position="285"/>
    </location>
    <ligand>
        <name>Mg(2+)</name>
        <dbReference type="ChEBI" id="CHEBI:18420"/>
    </ligand>
</feature>
<evidence type="ECO:0000313" key="17">
    <source>
        <dbReference type="Proteomes" id="UP000249340"/>
    </source>
</evidence>
<dbReference type="Pfam" id="PF00113">
    <property type="entry name" value="Enolase_C"/>
    <property type="match status" value="1"/>
</dbReference>
<gene>
    <name evidence="10" type="primary">eno</name>
    <name evidence="16" type="ORF">C7M71_030160</name>
</gene>
<reference evidence="17" key="1">
    <citation type="submission" date="2018-07" db="EMBL/GenBank/DDBJ databases">
        <title>Streptacidiphilus bronchialis DSM 106435 chromosome.</title>
        <authorList>
            <person name="Batra D."/>
            <person name="Gulvik C.A."/>
        </authorList>
    </citation>
    <scope>NUCLEOTIDE SEQUENCE [LARGE SCALE GENOMIC DNA]</scope>
    <source>
        <strain evidence="17">DSM 106435</strain>
    </source>
</reference>
<dbReference type="AlphaFoldDB" id="A0A345T4V6"/>
<proteinExistence type="inferred from homology"/>
<dbReference type="Proteomes" id="UP000249340">
    <property type="component" value="Chromosome"/>
</dbReference>
<feature type="binding site" evidence="10">
    <location>
        <position position="366"/>
    </location>
    <ligand>
        <name>(2R)-2-phosphoglycerate</name>
        <dbReference type="ChEBI" id="CHEBI:58289"/>
    </ligand>
</feature>
<comment type="cofactor">
    <cofactor evidence="13">
        <name>Mg(2+)</name>
        <dbReference type="ChEBI" id="CHEBI:18420"/>
    </cofactor>
    <text evidence="13">Mg(2+) is required for catalysis and for stabilizing the dimer.</text>
</comment>
<evidence type="ECO:0000259" key="14">
    <source>
        <dbReference type="SMART" id="SM01192"/>
    </source>
</evidence>
<evidence type="ECO:0000256" key="1">
    <source>
        <dbReference type="ARBA" id="ARBA00005031"/>
    </source>
</evidence>
<dbReference type="InterPro" id="IPR020811">
    <property type="entry name" value="Enolase_N"/>
</dbReference>
<evidence type="ECO:0000256" key="10">
    <source>
        <dbReference type="HAMAP-Rule" id="MF_00318"/>
    </source>
</evidence>
<dbReference type="SFLD" id="SFLDF00002">
    <property type="entry name" value="enolase"/>
    <property type="match status" value="1"/>
</dbReference>
<keyword evidence="7 10" id="KW-0460">Magnesium</keyword>
<keyword evidence="6 10" id="KW-0479">Metal-binding</keyword>
<dbReference type="PANTHER" id="PTHR11902:SF1">
    <property type="entry name" value="ENOLASE"/>
    <property type="match status" value="1"/>
</dbReference>
<dbReference type="InterPro" id="IPR036849">
    <property type="entry name" value="Enolase-like_C_sf"/>
</dbReference>
<accession>A0A345T4V6</accession>
<feature type="domain" description="Enolase N-terminal" evidence="15">
    <location>
        <begin position="4"/>
        <end position="134"/>
    </location>
</feature>
<dbReference type="PRINTS" id="PR00148">
    <property type="entry name" value="ENOLASE"/>
</dbReference>
<evidence type="ECO:0000256" key="6">
    <source>
        <dbReference type="ARBA" id="ARBA00022723"/>
    </source>
</evidence>
<dbReference type="InterPro" id="IPR020809">
    <property type="entry name" value="Enolase_CS"/>
</dbReference>
<evidence type="ECO:0000256" key="2">
    <source>
        <dbReference type="ARBA" id="ARBA00009604"/>
    </source>
</evidence>
<feature type="binding site" evidence="12">
    <location>
        <position position="285"/>
    </location>
    <ligand>
        <name>substrate</name>
    </ligand>
</feature>
<dbReference type="SUPFAM" id="SSF51604">
    <property type="entry name" value="Enolase C-terminal domain-like"/>
    <property type="match status" value="1"/>
</dbReference>
<dbReference type="GO" id="GO:0009986">
    <property type="term" value="C:cell surface"/>
    <property type="evidence" value="ECO:0007669"/>
    <property type="project" value="UniProtKB-SubCell"/>
</dbReference>
<dbReference type="Gene3D" id="3.20.20.120">
    <property type="entry name" value="Enolase-like C-terminal domain"/>
    <property type="match status" value="1"/>
</dbReference>
<keyword evidence="5 10" id="KW-0964">Secreted</keyword>
<protein>
    <recommendedName>
        <fullName evidence="4 10">Enolase</fullName>
        <ecNumber evidence="3 10">4.2.1.11</ecNumber>
    </recommendedName>
    <alternativeName>
        <fullName evidence="10">2-phospho-D-glycerate hydro-lyase</fullName>
    </alternativeName>
    <alternativeName>
        <fullName evidence="10">2-phosphoglycerate dehydratase</fullName>
    </alternativeName>
</protein>
<dbReference type="SMART" id="SM01192">
    <property type="entry name" value="Enolase_C"/>
    <property type="match status" value="1"/>
</dbReference>
<dbReference type="GO" id="GO:0004634">
    <property type="term" value="F:phosphopyruvate hydratase activity"/>
    <property type="evidence" value="ECO:0007669"/>
    <property type="project" value="UniProtKB-UniRule"/>
</dbReference>
<name>A0A345T4V6_9ACTN</name>
<comment type="pathway">
    <text evidence="1 10">Carbohydrate degradation; glycolysis; pyruvate from D-glyceraldehyde 3-phosphate: step 4/5.</text>
</comment>